<evidence type="ECO:0000256" key="1">
    <source>
        <dbReference type="SAM" id="Coils"/>
    </source>
</evidence>
<evidence type="ECO:0000313" key="5">
    <source>
        <dbReference type="EMBL" id="PPR01511.1"/>
    </source>
</evidence>
<dbReference type="Pfam" id="PF13598">
    <property type="entry name" value="DUF4139"/>
    <property type="match status" value="1"/>
</dbReference>
<dbReference type="OrthoDB" id="10068793at2759"/>
<name>A0A409YEU3_9AGAR</name>
<dbReference type="PANTHER" id="PTHR31005:SF8">
    <property type="entry name" value="DUF4139 DOMAIN-CONTAINING PROTEIN"/>
    <property type="match status" value="1"/>
</dbReference>
<feature type="compositionally biased region" description="Basic residues" evidence="2">
    <location>
        <begin position="1"/>
        <end position="17"/>
    </location>
</feature>
<feature type="coiled-coil region" evidence="1">
    <location>
        <begin position="166"/>
        <end position="207"/>
    </location>
</feature>
<reference evidence="5 6" key="1">
    <citation type="journal article" date="2018" name="Evol. Lett.">
        <title>Horizontal gene cluster transfer increased hallucinogenic mushroom diversity.</title>
        <authorList>
            <person name="Reynolds H.T."/>
            <person name="Vijayakumar V."/>
            <person name="Gluck-Thaler E."/>
            <person name="Korotkin H.B."/>
            <person name="Matheny P.B."/>
            <person name="Slot J.C."/>
        </authorList>
    </citation>
    <scope>NUCLEOTIDE SEQUENCE [LARGE SCALE GENOMIC DNA]</scope>
    <source>
        <strain evidence="5 6">2629</strain>
    </source>
</reference>
<dbReference type="EMBL" id="NHTK01001244">
    <property type="protein sequence ID" value="PPR01511.1"/>
    <property type="molecule type" value="Genomic_DNA"/>
</dbReference>
<evidence type="ECO:0000259" key="3">
    <source>
        <dbReference type="Pfam" id="PF13598"/>
    </source>
</evidence>
<dbReference type="InterPro" id="IPR025554">
    <property type="entry name" value="DUF4140"/>
</dbReference>
<dbReference type="InterPro" id="IPR037291">
    <property type="entry name" value="DUF4139"/>
</dbReference>
<dbReference type="NCBIfam" id="TIGR02231">
    <property type="entry name" value="mucoidy inhibitor MuiA family protein"/>
    <property type="match status" value="1"/>
</dbReference>
<dbReference type="AlphaFoldDB" id="A0A409YEU3"/>
<evidence type="ECO:0000259" key="4">
    <source>
        <dbReference type="Pfam" id="PF13600"/>
    </source>
</evidence>
<dbReference type="InterPro" id="IPR011935">
    <property type="entry name" value="CHP02231"/>
</dbReference>
<gene>
    <name evidence="5" type="ORF">CVT24_001881</name>
</gene>
<keyword evidence="6" id="KW-1185">Reference proteome</keyword>
<sequence length="622" mass="68033">MSRRSRPRSFSRERSRRTPPPIIIQRAPSPTVVLGSEPQESPDAIKLESVQDGKITAVSLYSTRAEITRLFRVTVNAALNQIVVRGLPRVMDQESFRVEGHGSATIHDVTLSPITVSQPVADVSSQALEDLIMSKKRIQDALGRNQRSLRSLDACLSSAHERYPDLTKLSEIVRAYESAAAELEDSVLELDTRKKDIEKQIQAETARLAGTGRTQVNQSLNIKAMIGVFAESQHEIELALHYAVSSASWKAVYDIRVDTNTEKKAIQLVYKAAITQTTGEDWNDISLTLDTSNPTFGLSMPTLHPWTLYIRPQVISYSSSPHARSSSFASGPGMPFQPAMLPMQAPIIIPQSMEHRGAEVNSKGAVSATFTVPGLISIPSDTFSHNVTITKLSLESVMSWVCIPKKDTKTHLKAKINNVSEYTLLPGSAHVYVDGSFISKISVPLVSPEETFDCPLGIDPSIRITYHPRSKKISKSGFYTKSTNYVYQQRITIFNSKTHAIDNLKIIDQFPLSEDSNITVKHIDPPLAFPASESSSKSSSKGSISASNSTLDLKSIAPVKVSKGVVAQWDGADEVESGDVPINSIGKEGKLAWMCSIPASSKLGLLLRWEVTTPVKADVVGL</sequence>
<organism evidence="5 6">
    <name type="scientific">Panaeolus cyanescens</name>
    <dbReference type="NCBI Taxonomy" id="181874"/>
    <lineage>
        <taxon>Eukaryota</taxon>
        <taxon>Fungi</taxon>
        <taxon>Dikarya</taxon>
        <taxon>Basidiomycota</taxon>
        <taxon>Agaricomycotina</taxon>
        <taxon>Agaricomycetes</taxon>
        <taxon>Agaricomycetidae</taxon>
        <taxon>Agaricales</taxon>
        <taxon>Agaricineae</taxon>
        <taxon>Galeropsidaceae</taxon>
        <taxon>Panaeolus</taxon>
    </lineage>
</organism>
<feature type="domain" description="DUF4140" evidence="4">
    <location>
        <begin position="58"/>
        <end position="156"/>
    </location>
</feature>
<dbReference type="STRING" id="181874.A0A409YEU3"/>
<comment type="caution">
    <text evidence="5">The sequence shown here is derived from an EMBL/GenBank/DDBJ whole genome shotgun (WGS) entry which is preliminary data.</text>
</comment>
<feature type="region of interest" description="Disordered" evidence="2">
    <location>
        <begin position="1"/>
        <end position="39"/>
    </location>
</feature>
<feature type="domain" description="DUF4139" evidence="3">
    <location>
        <begin position="238"/>
        <end position="528"/>
    </location>
</feature>
<keyword evidence="1" id="KW-0175">Coiled coil</keyword>
<evidence type="ECO:0000313" key="6">
    <source>
        <dbReference type="Proteomes" id="UP000284842"/>
    </source>
</evidence>
<accession>A0A409YEU3</accession>
<dbReference type="InParanoid" id="A0A409YEU3"/>
<proteinExistence type="predicted"/>
<protein>
    <recommendedName>
        <fullName evidence="7">Mucoidy inhibitor A</fullName>
    </recommendedName>
</protein>
<dbReference type="PANTHER" id="PTHR31005">
    <property type="entry name" value="DUF4139 DOMAIN-CONTAINING PROTEIN"/>
    <property type="match status" value="1"/>
</dbReference>
<dbReference type="Proteomes" id="UP000284842">
    <property type="component" value="Unassembled WGS sequence"/>
</dbReference>
<dbReference type="Pfam" id="PF13600">
    <property type="entry name" value="DUF4140"/>
    <property type="match status" value="1"/>
</dbReference>
<evidence type="ECO:0008006" key="7">
    <source>
        <dbReference type="Google" id="ProtNLM"/>
    </source>
</evidence>
<evidence type="ECO:0000256" key="2">
    <source>
        <dbReference type="SAM" id="MobiDB-lite"/>
    </source>
</evidence>